<proteinExistence type="predicted"/>
<sequence>MFRDILVTSDEEAQRLLAAFKAIPNMQGRLKIVELAERMAREKRTVRMSTHAGAHAGLTPSASRKGDAADLRNATPQAL</sequence>
<dbReference type="Proteomes" id="UP000001095">
    <property type="component" value="Unassembled WGS sequence"/>
</dbReference>
<feature type="region of interest" description="Disordered" evidence="1">
    <location>
        <begin position="43"/>
        <end position="79"/>
    </location>
</feature>
<evidence type="ECO:0000313" key="2">
    <source>
        <dbReference type="EMBL" id="EKS37712.1"/>
    </source>
</evidence>
<reference evidence="2 3" key="1">
    <citation type="submission" date="2012-04" db="EMBL/GenBank/DDBJ databases">
        <title>The Genome Sequence of Afipia clevelandensis ATCC 49720.</title>
        <authorList>
            <consortium name="The Broad Institute Genome Sequencing Platform"/>
            <person name="Earl A."/>
            <person name="Ward D."/>
            <person name="Feldgarden M."/>
            <person name="Gevers D."/>
            <person name="Huys G."/>
            <person name="Walker B."/>
            <person name="Young S.K."/>
            <person name="Zeng Q."/>
            <person name="Gargeya S."/>
            <person name="Fitzgerald M."/>
            <person name="Haas B."/>
            <person name="Abouelleil A."/>
            <person name="Alvarado L."/>
            <person name="Arachchi H.M."/>
            <person name="Berlin A."/>
            <person name="Chapman S.B."/>
            <person name="Goldberg J."/>
            <person name="Griggs A."/>
            <person name="Gujja S."/>
            <person name="Hansen M."/>
            <person name="Howarth C."/>
            <person name="Imamovic A."/>
            <person name="Larimer J."/>
            <person name="McCowen C."/>
            <person name="Montmayeur A."/>
            <person name="Murphy C."/>
            <person name="Neiman D."/>
            <person name="Pearson M."/>
            <person name="Priest M."/>
            <person name="Roberts A."/>
            <person name="Saif S."/>
            <person name="Shea T."/>
            <person name="Sisk P."/>
            <person name="Sykes S."/>
            <person name="Wortman J."/>
            <person name="Nusbaum C."/>
            <person name="Birren B."/>
        </authorList>
    </citation>
    <scope>NUCLEOTIDE SEQUENCE [LARGE SCALE GENOMIC DNA]</scope>
    <source>
        <strain evidence="2 3">ATCC 49720</strain>
    </source>
</reference>
<dbReference type="AlphaFoldDB" id="K8P571"/>
<protein>
    <submittedName>
        <fullName evidence="2">Uncharacterized protein</fullName>
    </submittedName>
</protein>
<comment type="caution">
    <text evidence="2">The sequence shown here is derived from an EMBL/GenBank/DDBJ whole genome shotgun (WGS) entry which is preliminary data.</text>
</comment>
<organism evidence="2 3">
    <name type="scientific">Afipia clevelandensis ATCC 49720</name>
    <dbReference type="NCBI Taxonomy" id="883079"/>
    <lineage>
        <taxon>Bacteria</taxon>
        <taxon>Pseudomonadati</taxon>
        <taxon>Pseudomonadota</taxon>
        <taxon>Alphaproteobacteria</taxon>
        <taxon>Hyphomicrobiales</taxon>
        <taxon>Nitrobacteraceae</taxon>
        <taxon>Afipia</taxon>
    </lineage>
</organism>
<keyword evidence="3" id="KW-1185">Reference proteome</keyword>
<dbReference type="PATRIC" id="fig|883079.3.peg.1700"/>
<dbReference type="RefSeq" id="WP_002712528.1">
    <property type="nucleotide sequence ID" value="NZ_KB375281.1"/>
</dbReference>
<dbReference type="EMBL" id="AGWY01000007">
    <property type="protein sequence ID" value="EKS37712.1"/>
    <property type="molecule type" value="Genomic_DNA"/>
</dbReference>
<evidence type="ECO:0000256" key="1">
    <source>
        <dbReference type="SAM" id="MobiDB-lite"/>
    </source>
</evidence>
<evidence type="ECO:0000313" key="3">
    <source>
        <dbReference type="Proteomes" id="UP000001095"/>
    </source>
</evidence>
<gene>
    <name evidence="2" type="ORF">HMPREF9696_01662</name>
</gene>
<name>K8P571_9BRAD</name>
<dbReference type="HOGENOM" id="CLU_196496_0_0_5"/>
<accession>K8P571</accession>